<reference evidence="4" key="1">
    <citation type="submission" date="2021-01" db="EMBL/GenBank/DDBJ databases">
        <authorList>
            <consortium name="Genoscope - CEA"/>
            <person name="William W."/>
        </authorList>
    </citation>
    <scope>NUCLEOTIDE SEQUENCE</scope>
</reference>
<keyword evidence="2" id="KW-1133">Transmembrane helix</keyword>
<protein>
    <recommendedName>
        <fullName evidence="6">Transmembrane protein</fullName>
    </recommendedName>
</protein>
<comment type="caution">
    <text evidence="4">The sequence shown here is derived from an EMBL/GenBank/DDBJ whole genome shotgun (WGS) entry which is preliminary data.</text>
</comment>
<evidence type="ECO:0008006" key="6">
    <source>
        <dbReference type="Google" id="ProtNLM"/>
    </source>
</evidence>
<feature type="transmembrane region" description="Helical" evidence="2">
    <location>
        <begin position="920"/>
        <end position="939"/>
    </location>
</feature>
<feature type="transmembrane region" description="Helical" evidence="2">
    <location>
        <begin position="488"/>
        <end position="510"/>
    </location>
</feature>
<feature type="transmembrane region" description="Helical" evidence="2">
    <location>
        <begin position="602"/>
        <end position="622"/>
    </location>
</feature>
<dbReference type="AlphaFoldDB" id="A0A8S1MBP6"/>
<keyword evidence="3" id="KW-0732">Signal</keyword>
<dbReference type="Proteomes" id="UP000692954">
    <property type="component" value="Unassembled WGS sequence"/>
</dbReference>
<feature type="chain" id="PRO_5035857778" description="Transmembrane protein" evidence="3">
    <location>
        <begin position="19"/>
        <end position="1088"/>
    </location>
</feature>
<gene>
    <name evidence="4" type="ORF">PSON_ATCC_30995.1.T0360250</name>
</gene>
<feature type="transmembrane region" description="Helical" evidence="2">
    <location>
        <begin position="951"/>
        <end position="974"/>
    </location>
</feature>
<evidence type="ECO:0000256" key="2">
    <source>
        <dbReference type="SAM" id="Phobius"/>
    </source>
</evidence>
<evidence type="ECO:0000256" key="1">
    <source>
        <dbReference type="SAM" id="Coils"/>
    </source>
</evidence>
<dbReference type="OrthoDB" id="122018at2759"/>
<feature type="coiled-coil region" evidence="1">
    <location>
        <begin position="860"/>
        <end position="890"/>
    </location>
</feature>
<dbReference type="PANTHER" id="PTHR31513">
    <property type="entry name" value="EPHRIN TYPE-B RECEPTOR"/>
    <property type="match status" value="1"/>
</dbReference>
<feature type="transmembrane region" description="Helical" evidence="2">
    <location>
        <begin position="994"/>
        <end position="1016"/>
    </location>
</feature>
<evidence type="ECO:0000256" key="3">
    <source>
        <dbReference type="SAM" id="SignalP"/>
    </source>
</evidence>
<keyword evidence="2" id="KW-0472">Membrane</keyword>
<name>A0A8S1MBP6_9CILI</name>
<feature type="signal peptide" evidence="3">
    <location>
        <begin position="1"/>
        <end position="18"/>
    </location>
</feature>
<keyword evidence="2" id="KW-0812">Transmembrane</keyword>
<dbReference type="EMBL" id="CAJJDN010000036">
    <property type="protein sequence ID" value="CAD8077677.1"/>
    <property type="molecule type" value="Genomic_DNA"/>
</dbReference>
<evidence type="ECO:0000313" key="4">
    <source>
        <dbReference type="EMBL" id="CAD8077677.1"/>
    </source>
</evidence>
<organism evidence="4 5">
    <name type="scientific">Paramecium sonneborni</name>
    <dbReference type="NCBI Taxonomy" id="65129"/>
    <lineage>
        <taxon>Eukaryota</taxon>
        <taxon>Sar</taxon>
        <taxon>Alveolata</taxon>
        <taxon>Ciliophora</taxon>
        <taxon>Intramacronucleata</taxon>
        <taxon>Oligohymenophorea</taxon>
        <taxon>Peniculida</taxon>
        <taxon>Parameciidae</taxon>
        <taxon>Paramecium</taxon>
    </lineage>
</organism>
<feature type="transmembrane region" description="Helical" evidence="2">
    <location>
        <begin position="1061"/>
        <end position="1081"/>
    </location>
</feature>
<keyword evidence="5" id="KW-1185">Reference proteome</keyword>
<sequence length="1088" mass="125310">MFLLISFYISFALQDCLQQYLDCFNQNNCIIKDCEAQVFVETAWNFQNITMNNVIFNIGNYQSSVEKFTLKSLTMKIQSSQFQQNKGENLIDFVFQGQQIILENIEFVYFEKVIIKAETLQLWNTRMNTNILMIYSDYVKLENSIIYCHFQKCLGANCLCNQGYCDTSTIGDVKSFQRNPYNLNDNFTLGISSNEVHLQNTSLYGSSIGLYADKSNITIDQKSLIYATGLGCKEQQGYGCGFYDWMLSYTLKCGSSGGSHGGFGGRPKSEVNDFNGQCQNLVPREAYGNPFNPLFEGSGGGGNYFGGYGGGVIYLQSVNNIINGRIEANGGSSQRDDSIIYGGGSGGSIQLRGNLFGNGIVLAEGGQGSKISGQGSGGRIFLDDPMNHNLIIKTGLDSSQGTIYYNGCPQGYGINKQQSKCFQCPSGFYTYLYNVGECKKCINYDDDVQTYELSLSPICKISSCKPGKILDKEQCVVYNFVRQSGGEIVLFGITFFIGLLVLNFILFLCLQERTSNNKVNSSTIISFTDLQDNPNLYEAASEDPKFLPEDLPYYVKRLYVQGNNTPNTPWHLPPYTQLDQYDINYIVQNINFIGRYTRLQRFSLLFLKIWYFPFYFILLKYFQKKKSLKILSFMQKNNKFNIYCLKLSYSSDYTLAYIDVLNYNNNILDWNKSTQFPISLVLQGDGDFLFPWQINLKDPLVKSMKMSFEKQKIFMPIDDDGESDQLLSENDEEEIRTFDEFITKFNLLMLQIDTRKGNAEFIKNCFSLFEFVDESNSEIFNKKQILLDICFHILGIQQSSLIILTTQKILDFQQTLRELHYIVNYKSEYQIKVSVNFEKQDFNIKRYYDNQIVINTINDINKQIMTYQRYEEDKEELNNLKMQMQRKIEADGILTPLITQKLDVEEEEDNNFQKTNQCNMFWLKFKRVITITFAYFLRYRDFKNERALKSVLVVLCIIQITFYVIYLLELIVDVLDQTILDQKQIYDMQIVEAIIQLSLFPFSSLITEIVLVVWLLNPQKKNFGKNFLIFNFCSTINNMILSLFAIIEIAIIAIQNLEPEYYFFASIKLILFLIQIVQGYLGTKFLTL</sequence>
<dbReference type="PANTHER" id="PTHR31513:SF2">
    <property type="entry name" value="MRAZ"/>
    <property type="match status" value="1"/>
</dbReference>
<accession>A0A8S1MBP6</accession>
<proteinExistence type="predicted"/>
<keyword evidence="1" id="KW-0175">Coiled coil</keyword>
<feature type="transmembrane region" description="Helical" evidence="2">
    <location>
        <begin position="1028"/>
        <end position="1055"/>
    </location>
</feature>
<evidence type="ECO:0000313" key="5">
    <source>
        <dbReference type="Proteomes" id="UP000692954"/>
    </source>
</evidence>